<dbReference type="EMBL" id="BGPR01054988">
    <property type="protein sequence ID" value="GBO31651.1"/>
    <property type="molecule type" value="Genomic_DNA"/>
</dbReference>
<comment type="caution">
    <text evidence="2">The sequence shown here is derived from an EMBL/GenBank/DDBJ whole genome shotgun (WGS) entry which is preliminary data.</text>
</comment>
<keyword evidence="3" id="KW-1185">Reference proteome</keyword>
<proteinExistence type="predicted"/>
<evidence type="ECO:0000313" key="2">
    <source>
        <dbReference type="EMBL" id="GBO31651.1"/>
    </source>
</evidence>
<reference evidence="2 3" key="1">
    <citation type="journal article" date="2019" name="Sci. Rep.">
        <title>Orb-weaving spider Araneus ventricosus genome elucidates the spidroin gene catalogue.</title>
        <authorList>
            <person name="Kono N."/>
            <person name="Nakamura H."/>
            <person name="Ohtoshi R."/>
            <person name="Moran D.A.P."/>
            <person name="Shinohara A."/>
            <person name="Yoshida Y."/>
            <person name="Fujiwara M."/>
            <person name="Mori M."/>
            <person name="Tomita M."/>
            <person name="Arakawa K."/>
        </authorList>
    </citation>
    <scope>NUCLEOTIDE SEQUENCE [LARGE SCALE GENOMIC DNA]</scope>
</reference>
<protein>
    <submittedName>
        <fullName evidence="2">Uncharacterized protein</fullName>
    </submittedName>
</protein>
<feature type="compositionally biased region" description="Basic and acidic residues" evidence="1">
    <location>
        <begin position="97"/>
        <end position="107"/>
    </location>
</feature>
<name>A0A4Y2W462_ARAVE</name>
<dbReference type="AlphaFoldDB" id="A0A4Y2W462"/>
<organism evidence="2 3">
    <name type="scientific">Araneus ventricosus</name>
    <name type="common">Orbweaver spider</name>
    <name type="synonym">Epeira ventricosa</name>
    <dbReference type="NCBI Taxonomy" id="182803"/>
    <lineage>
        <taxon>Eukaryota</taxon>
        <taxon>Metazoa</taxon>
        <taxon>Ecdysozoa</taxon>
        <taxon>Arthropoda</taxon>
        <taxon>Chelicerata</taxon>
        <taxon>Arachnida</taxon>
        <taxon>Araneae</taxon>
        <taxon>Araneomorphae</taxon>
        <taxon>Entelegynae</taxon>
        <taxon>Araneoidea</taxon>
        <taxon>Araneidae</taxon>
        <taxon>Araneus</taxon>
    </lineage>
</organism>
<gene>
    <name evidence="2" type="ORF">AVEN_131545_1</name>
</gene>
<evidence type="ECO:0000256" key="1">
    <source>
        <dbReference type="SAM" id="MobiDB-lite"/>
    </source>
</evidence>
<accession>A0A4Y2W462</accession>
<sequence>MDPHSMGPSEEIIEKIAAECLSRGPLQNGLVPLKEAPQREMKVEITSRVCMAAGFLPNDSSHLLVPLEGNNGLKITARCAGVGVSTKAIPLIGGPQRNRDHAGEVGRKASNPGLTSHLVPQKK</sequence>
<feature type="region of interest" description="Disordered" evidence="1">
    <location>
        <begin position="91"/>
        <end position="123"/>
    </location>
</feature>
<evidence type="ECO:0000313" key="3">
    <source>
        <dbReference type="Proteomes" id="UP000499080"/>
    </source>
</evidence>
<dbReference type="Proteomes" id="UP000499080">
    <property type="component" value="Unassembled WGS sequence"/>
</dbReference>